<evidence type="ECO:0000313" key="1">
    <source>
        <dbReference type="EMBL" id="NXR01961.1"/>
    </source>
</evidence>
<reference evidence="1 2" key="1">
    <citation type="submission" date="2019-09" db="EMBL/GenBank/DDBJ databases">
        <title>Bird 10,000 Genomes (B10K) Project - Family phase.</title>
        <authorList>
            <person name="Zhang G."/>
        </authorList>
    </citation>
    <scope>NUCLEOTIDE SEQUENCE [LARGE SCALE GENOMIC DNA]</scope>
    <source>
        <strain evidence="1">B10K-DU-011-38</strain>
        <tissue evidence="1">Muscle</tissue>
    </source>
</reference>
<comment type="caution">
    <text evidence="1">The sequence shown here is derived from an EMBL/GenBank/DDBJ whole genome shotgun (WGS) entry which is preliminary data.</text>
</comment>
<feature type="non-terminal residue" evidence="1">
    <location>
        <position position="127"/>
    </location>
</feature>
<protein>
    <submittedName>
        <fullName evidence="1">CAC1I protein</fullName>
    </submittedName>
</protein>
<proteinExistence type="predicted"/>
<name>A0A7L2HX23_SAGSE</name>
<sequence length="127" mass="14035">ENLWLDSVSLIIKDSFDGELMIIDNLSGSVFHHYSSPAMCEKCNHDKQEVTCVRGCVRGLSPQDLHTHTHTHVPAGCPMCAPGCRLCRQRACMTRDSSFPFPQVQLAEMEALSLNSDKSSSILLGDE</sequence>
<accession>A0A7L2HX23</accession>
<feature type="non-terminal residue" evidence="1">
    <location>
        <position position="1"/>
    </location>
</feature>
<dbReference type="Proteomes" id="UP000539599">
    <property type="component" value="Unassembled WGS sequence"/>
</dbReference>
<keyword evidence="2" id="KW-1185">Reference proteome</keyword>
<dbReference type="AlphaFoldDB" id="A0A7L2HX23"/>
<evidence type="ECO:0000313" key="2">
    <source>
        <dbReference type="Proteomes" id="UP000539599"/>
    </source>
</evidence>
<gene>
    <name evidence="1" type="primary">Cacna1i</name>
    <name evidence="1" type="ORF">SAGSER_R12471</name>
</gene>
<organism evidence="1 2">
    <name type="scientific">Sagittarius serpentarius</name>
    <name type="common">Secretary bird</name>
    <dbReference type="NCBI Taxonomy" id="56258"/>
    <lineage>
        <taxon>Eukaryota</taxon>
        <taxon>Metazoa</taxon>
        <taxon>Chordata</taxon>
        <taxon>Craniata</taxon>
        <taxon>Vertebrata</taxon>
        <taxon>Euteleostomi</taxon>
        <taxon>Archelosauria</taxon>
        <taxon>Archosauria</taxon>
        <taxon>Dinosauria</taxon>
        <taxon>Saurischia</taxon>
        <taxon>Theropoda</taxon>
        <taxon>Coelurosauria</taxon>
        <taxon>Aves</taxon>
        <taxon>Neognathae</taxon>
        <taxon>Neoaves</taxon>
        <taxon>Telluraves</taxon>
        <taxon>Accipitrimorphae</taxon>
        <taxon>Accipitriformes</taxon>
        <taxon>Sagittariidae</taxon>
        <taxon>Sagittarius</taxon>
    </lineage>
</organism>
<dbReference type="EMBL" id="VWYJ01024552">
    <property type="protein sequence ID" value="NXR01961.1"/>
    <property type="molecule type" value="Genomic_DNA"/>
</dbReference>